<proteinExistence type="predicted"/>
<evidence type="ECO:0000313" key="3">
    <source>
        <dbReference type="EMBL" id="QDB80760.1"/>
    </source>
</evidence>
<accession>A0ABX5VR46</accession>
<name>A0ABX5VR46_9MICO</name>
<dbReference type="PROSITE" id="PS51782">
    <property type="entry name" value="LYSM"/>
    <property type="match status" value="1"/>
</dbReference>
<dbReference type="Pfam" id="PF19266">
    <property type="entry name" value="CIS_tube"/>
    <property type="match status" value="1"/>
</dbReference>
<dbReference type="InterPro" id="IPR018392">
    <property type="entry name" value="LysM"/>
</dbReference>
<dbReference type="Pfam" id="PF01476">
    <property type="entry name" value="LysM"/>
    <property type="match status" value="1"/>
</dbReference>
<feature type="coiled-coil region" evidence="1">
    <location>
        <begin position="131"/>
        <end position="158"/>
    </location>
</feature>
<gene>
    <name evidence="3" type="ORF">FE251_08405</name>
</gene>
<dbReference type="SMART" id="SM00257">
    <property type="entry name" value="LysM"/>
    <property type="match status" value="1"/>
</dbReference>
<keyword evidence="4" id="KW-1185">Reference proteome</keyword>
<organism evidence="3 4">
    <name type="scientific">Georgenia wutianyii</name>
    <dbReference type="NCBI Taxonomy" id="2585135"/>
    <lineage>
        <taxon>Bacteria</taxon>
        <taxon>Bacillati</taxon>
        <taxon>Actinomycetota</taxon>
        <taxon>Actinomycetes</taxon>
        <taxon>Micrococcales</taxon>
        <taxon>Bogoriellaceae</taxon>
        <taxon>Georgenia</taxon>
    </lineage>
</organism>
<reference evidence="3 4" key="1">
    <citation type="submission" date="2019-05" db="EMBL/GenBank/DDBJ databases">
        <title>Georgenia *** sp. nov., and Georgenia *** sp. nov., isolated from the intestinal contents of plateau pika (Ochotona curzoniae) in the Qinghai-Tibet plateau of China.</title>
        <authorList>
            <person name="Tian Z."/>
        </authorList>
    </citation>
    <scope>NUCLEOTIDE SEQUENCE [LARGE SCALE GENOMIC DNA]</scope>
    <source>
        <strain evidence="3 4">Z294</strain>
    </source>
</reference>
<dbReference type="InterPro" id="IPR036779">
    <property type="entry name" value="LysM_dom_sf"/>
</dbReference>
<sequence>MEKASILNLETGDDPVPVLFNPEEYSQRREVTYAQTTIPGLSGPLLQFVAGAMQTLEMELFIDTYVDQGAGEDARTIADQVLSLMSIHPATHAPPRLQFAWGSLVFTCVLASATSTYVMFREDGVPVRMRLQVTFNEYRNLELEAKAVKRETADYTTEHVVRQGETLLSIAHDAYADPTKWRPIALANGLADPSEIAVGDALRIPSLPYRDAHTDREFS</sequence>
<feature type="domain" description="LysM" evidence="2">
    <location>
        <begin position="157"/>
        <end position="204"/>
    </location>
</feature>
<dbReference type="Proteomes" id="UP000313948">
    <property type="component" value="Chromosome"/>
</dbReference>
<dbReference type="Gene3D" id="3.10.350.10">
    <property type="entry name" value="LysM domain"/>
    <property type="match status" value="1"/>
</dbReference>
<evidence type="ECO:0000313" key="4">
    <source>
        <dbReference type="Proteomes" id="UP000313948"/>
    </source>
</evidence>
<dbReference type="InterPro" id="IPR045361">
    <property type="entry name" value="CIS_tube_prot_N"/>
</dbReference>
<dbReference type="SUPFAM" id="SSF54106">
    <property type="entry name" value="LysM domain"/>
    <property type="match status" value="1"/>
</dbReference>
<protein>
    <submittedName>
        <fullName evidence="3">LysM peptidoglycan-binding domain-containing protein</fullName>
    </submittedName>
</protein>
<keyword evidence="1" id="KW-0175">Coiled coil</keyword>
<dbReference type="EMBL" id="CP040899">
    <property type="protein sequence ID" value="QDB80760.1"/>
    <property type="molecule type" value="Genomic_DNA"/>
</dbReference>
<dbReference type="CDD" id="cd00118">
    <property type="entry name" value="LysM"/>
    <property type="match status" value="1"/>
</dbReference>
<evidence type="ECO:0000259" key="2">
    <source>
        <dbReference type="PROSITE" id="PS51782"/>
    </source>
</evidence>
<evidence type="ECO:0000256" key="1">
    <source>
        <dbReference type="SAM" id="Coils"/>
    </source>
</evidence>